<proteinExistence type="predicted"/>
<dbReference type="Proteomes" id="UP001283341">
    <property type="component" value="Unassembled WGS sequence"/>
</dbReference>
<evidence type="ECO:0000313" key="2">
    <source>
        <dbReference type="Proteomes" id="UP001283341"/>
    </source>
</evidence>
<reference evidence="1" key="2">
    <citation type="submission" date="2023-06" db="EMBL/GenBank/DDBJ databases">
        <authorList>
            <consortium name="Lawrence Berkeley National Laboratory"/>
            <person name="Haridas S."/>
            <person name="Hensen N."/>
            <person name="Bonometti L."/>
            <person name="Westerberg I."/>
            <person name="Brannstrom I.O."/>
            <person name="Guillou S."/>
            <person name="Cros-Aarteil S."/>
            <person name="Calhoun S."/>
            <person name="Kuo A."/>
            <person name="Mondo S."/>
            <person name="Pangilinan J."/>
            <person name="Riley R."/>
            <person name="Labutti K."/>
            <person name="Andreopoulos B."/>
            <person name="Lipzen A."/>
            <person name="Chen C."/>
            <person name="Yanf M."/>
            <person name="Daum C."/>
            <person name="Ng V."/>
            <person name="Clum A."/>
            <person name="Steindorff A."/>
            <person name="Ohm R."/>
            <person name="Martin F."/>
            <person name="Silar P."/>
            <person name="Natvig D."/>
            <person name="Lalanne C."/>
            <person name="Gautier V."/>
            <person name="Ament-Velasquez S.L."/>
            <person name="Kruys A."/>
            <person name="Hutchinson M.I."/>
            <person name="Powell A.J."/>
            <person name="Barry K."/>
            <person name="Miller A.N."/>
            <person name="Grigoriev I.V."/>
            <person name="Debuchy R."/>
            <person name="Gladieux P."/>
            <person name="Thoren M.H."/>
            <person name="Johannesson H."/>
        </authorList>
    </citation>
    <scope>NUCLEOTIDE SEQUENCE</scope>
    <source>
        <strain evidence="1">CBS 118394</strain>
    </source>
</reference>
<evidence type="ECO:0000313" key="1">
    <source>
        <dbReference type="EMBL" id="KAK3322074.1"/>
    </source>
</evidence>
<name>A0AAE0IBI0_9PEZI</name>
<dbReference type="AlphaFoldDB" id="A0AAE0IBI0"/>
<dbReference type="EMBL" id="JAUEDM010000003">
    <property type="protein sequence ID" value="KAK3322074.1"/>
    <property type="molecule type" value="Genomic_DNA"/>
</dbReference>
<organism evidence="1 2">
    <name type="scientific">Apodospora peruviana</name>
    <dbReference type="NCBI Taxonomy" id="516989"/>
    <lineage>
        <taxon>Eukaryota</taxon>
        <taxon>Fungi</taxon>
        <taxon>Dikarya</taxon>
        <taxon>Ascomycota</taxon>
        <taxon>Pezizomycotina</taxon>
        <taxon>Sordariomycetes</taxon>
        <taxon>Sordariomycetidae</taxon>
        <taxon>Sordariales</taxon>
        <taxon>Lasiosphaeriaceae</taxon>
        <taxon>Apodospora</taxon>
    </lineage>
</organism>
<comment type="caution">
    <text evidence="1">The sequence shown here is derived from an EMBL/GenBank/DDBJ whole genome shotgun (WGS) entry which is preliminary data.</text>
</comment>
<protein>
    <submittedName>
        <fullName evidence="1">Uncharacterized protein</fullName>
    </submittedName>
</protein>
<keyword evidence="2" id="KW-1185">Reference proteome</keyword>
<accession>A0AAE0IBI0</accession>
<gene>
    <name evidence="1" type="ORF">B0H66DRAFT_619415</name>
</gene>
<reference evidence="1" key="1">
    <citation type="journal article" date="2023" name="Mol. Phylogenet. Evol.">
        <title>Genome-scale phylogeny and comparative genomics of the fungal order Sordariales.</title>
        <authorList>
            <person name="Hensen N."/>
            <person name="Bonometti L."/>
            <person name="Westerberg I."/>
            <person name="Brannstrom I.O."/>
            <person name="Guillou S."/>
            <person name="Cros-Aarteil S."/>
            <person name="Calhoun S."/>
            <person name="Haridas S."/>
            <person name="Kuo A."/>
            <person name="Mondo S."/>
            <person name="Pangilinan J."/>
            <person name="Riley R."/>
            <person name="LaButti K."/>
            <person name="Andreopoulos B."/>
            <person name="Lipzen A."/>
            <person name="Chen C."/>
            <person name="Yan M."/>
            <person name="Daum C."/>
            <person name="Ng V."/>
            <person name="Clum A."/>
            <person name="Steindorff A."/>
            <person name="Ohm R.A."/>
            <person name="Martin F."/>
            <person name="Silar P."/>
            <person name="Natvig D.O."/>
            <person name="Lalanne C."/>
            <person name="Gautier V."/>
            <person name="Ament-Velasquez S.L."/>
            <person name="Kruys A."/>
            <person name="Hutchinson M.I."/>
            <person name="Powell A.J."/>
            <person name="Barry K."/>
            <person name="Miller A.N."/>
            <person name="Grigoriev I.V."/>
            <person name="Debuchy R."/>
            <person name="Gladieux P."/>
            <person name="Hiltunen Thoren M."/>
            <person name="Johannesson H."/>
        </authorList>
    </citation>
    <scope>NUCLEOTIDE SEQUENCE</scope>
    <source>
        <strain evidence="1">CBS 118394</strain>
    </source>
</reference>
<sequence>MARILSHTTRYRIPYGIWYGLVYSPPMHGCATAPASVSAAGARYGKWQLICDGEEVLQAIASRSLPAHTSDSALAEPPRCGQWMSRRHQPAVCVFSARRAGPVADDVVQPLVALPTLGAASSWLLDFQVGRPGALSYLPYWDFLSPTHLVARVQMHGFIGPTVGFGASGDIMMVRSIPYPGYGIDMCLPGCQWLPYFQKPPPTVGRRRNLEGALFPEFVLRAYLPPSISSFHRSFCRQAQSTDADSALANHWQQHVVLQAKVPRWATATIENRPHWHTGIHGNHHPAHTGKLAAATYPTCFDSPTALQLDWMLHHMQAAELPEQREPIEQLLSHAGTPPPISHAGRPGPVVRACVRAHACGVRLPTLPPH</sequence>